<dbReference type="PANTHER" id="PTHR33885">
    <property type="entry name" value="PHAGE SHOCK PROTEIN C"/>
    <property type="match status" value="1"/>
</dbReference>
<keyword evidence="2" id="KW-1003">Cell membrane</keyword>
<dbReference type="Proteomes" id="UP000754710">
    <property type="component" value="Unassembled WGS sequence"/>
</dbReference>
<keyword evidence="5 7" id="KW-0472">Membrane</keyword>
<organism evidence="9 10">
    <name type="scientific">Nocardioides jiangsuensis</name>
    <dbReference type="NCBI Taxonomy" id="2866161"/>
    <lineage>
        <taxon>Bacteria</taxon>
        <taxon>Bacillati</taxon>
        <taxon>Actinomycetota</taxon>
        <taxon>Actinomycetes</taxon>
        <taxon>Propionibacteriales</taxon>
        <taxon>Nocardioidaceae</taxon>
        <taxon>Nocardioides</taxon>
    </lineage>
</organism>
<protein>
    <submittedName>
        <fullName evidence="9">PspC domain-containing protein</fullName>
    </submittedName>
</protein>
<feature type="region of interest" description="Disordered" evidence="6">
    <location>
        <begin position="1"/>
        <end position="20"/>
    </location>
</feature>
<comment type="caution">
    <text evidence="9">The sequence shown here is derived from an EMBL/GenBank/DDBJ whole genome shotgun (WGS) entry which is preliminary data.</text>
</comment>
<evidence type="ECO:0000256" key="4">
    <source>
        <dbReference type="ARBA" id="ARBA00022989"/>
    </source>
</evidence>
<dbReference type="EMBL" id="JAIEZQ010000003">
    <property type="protein sequence ID" value="MBY9076326.1"/>
    <property type="molecule type" value="Genomic_DNA"/>
</dbReference>
<accession>A0ABS7RMY3</accession>
<dbReference type="InterPro" id="IPR007168">
    <property type="entry name" value="Phageshock_PspC_N"/>
</dbReference>
<evidence type="ECO:0000256" key="3">
    <source>
        <dbReference type="ARBA" id="ARBA00022692"/>
    </source>
</evidence>
<reference evidence="9 10" key="1">
    <citation type="submission" date="2021-08" db="EMBL/GenBank/DDBJ databases">
        <title>Nocardioides bacterium WL0053 sp. nov., isolated from the sediment.</title>
        <authorList>
            <person name="Wang L."/>
            <person name="Zhang D."/>
            <person name="Zhang A."/>
        </authorList>
    </citation>
    <scope>NUCLEOTIDE SEQUENCE [LARGE SCALE GENOMIC DNA]</scope>
    <source>
        <strain evidence="9 10">WL0053</strain>
    </source>
</reference>
<feature type="compositionally biased region" description="Pro residues" evidence="6">
    <location>
        <begin position="1"/>
        <end position="12"/>
    </location>
</feature>
<dbReference type="RefSeq" id="WP_221026140.1">
    <property type="nucleotide sequence ID" value="NZ_JAIEZQ010000003.1"/>
</dbReference>
<evidence type="ECO:0000256" key="7">
    <source>
        <dbReference type="SAM" id="Phobius"/>
    </source>
</evidence>
<evidence type="ECO:0000256" key="1">
    <source>
        <dbReference type="ARBA" id="ARBA00004162"/>
    </source>
</evidence>
<evidence type="ECO:0000256" key="6">
    <source>
        <dbReference type="SAM" id="MobiDB-lite"/>
    </source>
</evidence>
<dbReference type="InterPro" id="IPR052027">
    <property type="entry name" value="PspC"/>
</dbReference>
<feature type="transmembrane region" description="Helical" evidence="7">
    <location>
        <begin position="51"/>
        <end position="75"/>
    </location>
</feature>
<name>A0ABS7RMY3_9ACTN</name>
<keyword evidence="4 7" id="KW-1133">Transmembrane helix</keyword>
<dbReference type="Pfam" id="PF04024">
    <property type="entry name" value="PspC"/>
    <property type="match status" value="1"/>
</dbReference>
<gene>
    <name evidence="9" type="ORF">K1X13_15950</name>
</gene>
<sequence length="78" mass="8296">MTENTPTPPTGGNPPAAGPRRLVRSRDDRWVAGVCGGVAKYFGVDSNLVRLVVVIGTIIGFGSLLLAYLVAWVLMPEE</sequence>
<evidence type="ECO:0000259" key="8">
    <source>
        <dbReference type="Pfam" id="PF04024"/>
    </source>
</evidence>
<comment type="subcellular location">
    <subcellularLocation>
        <location evidence="1">Cell membrane</location>
        <topology evidence="1">Single-pass membrane protein</topology>
    </subcellularLocation>
</comment>
<keyword evidence="10" id="KW-1185">Reference proteome</keyword>
<evidence type="ECO:0000256" key="5">
    <source>
        <dbReference type="ARBA" id="ARBA00023136"/>
    </source>
</evidence>
<keyword evidence="3 7" id="KW-0812">Transmembrane</keyword>
<evidence type="ECO:0000313" key="9">
    <source>
        <dbReference type="EMBL" id="MBY9076326.1"/>
    </source>
</evidence>
<evidence type="ECO:0000313" key="10">
    <source>
        <dbReference type="Proteomes" id="UP000754710"/>
    </source>
</evidence>
<dbReference type="PANTHER" id="PTHR33885:SF3">
    <property type="entry name" value="PHAGE SHOCK PROTEIN C"/>
    <property type="match status" value="1"/>
</dbReference>
<evidence type="ECO:0000256" key="2">
    <source>
        <dbReference type="ARBA" id="ARBA00022475"/>
    </source>
</evidence>
<proteinExistence type="predicted"/>
<feature type="domain" description="Phage shock protein PspC N-terminal" evidence="8">
    <location>
        <begin position="20"/>
        <end position="78"/>
    </location>
</feature>